<organism evidence="4 5">
    <name type="scientific">Rhynchophorus ferrugineus</name>
    <name type="common">Red palm weevil</name>
    <name type="synonym">Curculio ferrugineus</name>
    <dbReference type="NCBI Taxonomy" id="354439"/>
    <lineage>
        <taxon>Eukaryota</taxon>
        <taxon>Metazoa</taxon>
        <taxon>Ecdysozoa</taxon>
        <taxon>Arthropoda</taxon>
        <taxon>Hexapoda</taxon>
        <taxon>Insecta</taxon>
        <taxon>Pterygota</taxon>
        <taxon>Neoptera</taxon>
        <taxon>Endopterygota</taxon>
        <taxon>Coleoptera</taxon>
        <taxon>Polyphaga</taxon>
        <taxon>Cucujiformia</taxon>
        <taxon>Curculionidae</taxon>
        <taxon>Dryophthorinae</taxon>
        <taxon>Rhynchophorus</taxon>
    </lineage>
</organism>
<dbReference type="CDD" id="cd00586">
    <property type="entry name" value="4HBT"/>
    <property type="match status" value="1"/>
</dbReference>
<dbReference type="EMBL" id="JAACXV010011287">
    <property type="protein sequence ID" value="KAF7275117.1"/>
    <property type="molecule type" value="Genomic_DNA"/>
</dbReference>
<evidence type="ECO:0000313" key="4">
    <source>
        <dbReference type="EMBL" id="KAF7275117.1"/>
    </source>
</evidence>
<dbReference type="InterPro" id="IPR051490">
    <property type="entry name" value="THEM6_lcsJ_thioesterase"/>
</dbReference>
<feature type="compositionally biased region" description="Basic and acidic residues" evidence="3">
    <location>
        <begin position="127"/>
        <end position="136"/>
    </location>
</feature>
<accession>A0A834I5V8</accession>
<evidence type="ECO:0000313" key="5">
    <source>
        <dbReference type="Proteomes" id="UP000625711"/>
    </source>
</evidence>
<dbReference type="OrthoDB" id="265761at2759"/>
<evidence type="ECO:0000256" key="2">
    <source>
        <dbReference type="ARBA" id="ARBA00041112"/>
    </source>
</evidence>
<dbReference type="PANTHER" id="PTHR12475:SF4">
    <property type="entry name" value="PROTEIN THEM6"/>
    <property type="match status" value="1"/>
</dbReference>
<gene>
    <name evidence="4" type="ORF">GWI33_012168</name>
</gene>
<comment type="caution">
    <text evidence="4">The sequence shown here is derived from an EMBL/GenBank/DDBJ whole genome shotgun (WGS) entry which is preliminary data.</text>
</comment>
<feature type="region of interest" description="Disordered" evidence="3">
    <location>
        <begin position="109"/>
        <end position="136"/>
    </location>
</feature>
<dbReference type="PANTHER" id="PTHR12475">
    <property type="match status" value="1"/>
</dbReference>
<evidence type="ECO:0000256" key="1">
    <source>
        <dbReference type="ARBA" id="ARBA00038228"/>
    </source>
</evidence>
<reference evidence="4" key="1">
    <citation type="submission" date="2020-08" db="EMBL/GenBank/DDBJ databases">
        <title>Genome sequencing and assembly of the red palm weevil Rhynchophorus ferrugineus.</title>
        <authorList>
            <person name="Dias G.B."/>
            <person name="Bergman C.M."/>
            <person name="Manee M."/>
        </authorList>
    </citation>
    <scope>NUCLEOTIDE SEQUENCE</scope>
    <source>
        <strain evidence="4">AA-2017</strain>
        <tissue evidence="4">Whole larva</tissue>
    </source>
</reference>
<protein>
    <recommendedName>
        <fullName evidence="2">Protein THEM6</fullName>
    </recommendedName>
</protein>
<proteinExistence type="inferred from homology"/>
<name>A0A834I5V8_RHYFE</name>
<dbReference type="SUPFAM" id="SSF54637">
    <property type="entry name" value="Thioesterase/thiol ester dehydrase-isomerase"/>
    <property type="match status" value="1"/>
</dbReference>
<sequence>MNNARYVRDLDFARFHFYERTGLYDEITKAKGHILQTASNIRYRRTMTLLQAYKITTKIITWDEKTLYIEQQFVTLRDGFVRAVVLSKQTTIGLNVPEIIAKLTGKDVSYRPTPPPELEDWLSSMEKSSERLRKKE</sequence>
<dbReference type="Proteomes" id="UP000625711">
    <property type="component" value="Unassembled WGS sequence"/>
</dbReference>
<dbReference type="Gene3D" id="3.10.129.10">
    <property type="entry name" value="Hotdog Thioesterase"/>
    <property type="match status" value="1"/>
</dbReference>
<dbReference type="AlphaFoldDB" id="A0A834I5V8"/>
<evidence type="ECO:0000256" key="3">
    <source>
        <dbReference type="SAM" id="MobiDB-lite"/>
    </source>
</evidence>
<dbReference type="Pfam" id="PF13279">
    <property type="entry name" value="4HBT_2"/>
    <property type="match status" value="1"/>
</dbReference>
<keyword evidence="5" id="KW-1185">Reference proteome</keyword>
<comment type="similarity">
    <text evidence="1">Belongs to the THEM6 family.</text>
</comment>
<dbReference type="InterPro" id="IPR029069">
    <property type="entry name" value="HotDog_dom_sf"/>
</dbReference>